<feature type="transmembrane region" description="Helical" evidence="1">
    <location>
        <begin position="44"/>
        <end position="67"/>
    </location>
</feature>
<evidence type="ECO:0000256" key="1">
    <source>
        <dbReference type="SAM" id="Phobius"/>
    </source>
</evidence>
<keyword evidence="1" id="KW-0472">Membrane</keyword>
<proteinExistence type="predicted"/>
<sequence length="73" mass="7861">MMPILDLANALVKLPNNKVCVVCAYVLCVLCTLGDYPNVEGHVPFGFVFCSVAIGFGIIKVEVIYTIKASILV</sequence>
<keyword evidence="1" id="KW-1133">Transmembrane helix</keyword>
<protein>
    <submittedName>
        <fullName evidence="2">Uncharacterized protein</fullName>
    </submittedName>
</protein>
<keyword evidence="1" id="KW-0812">Transmembrane</keyword>
<gene>
    <name evidence="2" type="ORF">F383_06823</name>
</gene>
<name>A0A0B0PDX3_GOSAR</name>
<dbReference type="EMBL" id="KN422337">
    <property type="protein sequence ID" value="KHG22629.1"/>
    <property type="molecule type" value="Genomic_DNA"/>
</dbReference>
<reference evidence="3" key="1">
    <citation type="submission" date="2014-09" db="EMBL/GenBank/DDBJ databases">
        <authorList>
            <person name="Mudge J."/>
            <person name="Ramaraj T."/>
            <person name="Lindquist I.E."/>
            <person name="Bharti A.K."/>
            <person name="Sundararajan A."/>
            <person name="Cameron C.T."/>
            <person name="Woodward J.E."/>
            <person name="May G.D."/>
            <person name="Brubaker C."/>
            <person name="Broadhvest J."/>
            <person name="Wilkins T.A."/>
        </authorList>
    </citation>
    <scope>NUCLEOTIDE SEQUENCE</scope>
    <source>
        <strain evidence="3">cv. AKA8401</strain>
    </source>
</reference>
<dbReference type="AlphaFoldDB" id="A0A0B0PDX3"/>
<organism evidence="2 3">
    <name type="scientific">Gossypium arboreum</name>
    <name type="common">Tree cotton</name>
    <name type="synonym">Gossypium nanking</name>
    <dbReference type="NCBI Taxonomy" id="29729"/>
    <lineage>
        <taxon>Eukaryota</taxon>
        <taxon>Viridiplantae</taxon>
        <taxon>Streptophyta</taxon>
        <taxon>Embryophyta</taxon>
        <taxon>Tracheophyta</taxon>
        <taxon>Spermatophyta</taxon>
        <taxon>Magnoliopsida</taxon>
        <taxon>eudicotyledons</taxon>
        <taxon>Gunneridae</taxon>
        <taxon>Pentapetalae</taxon>
        <taxon>rosids</taxon>
        <taxon>malvids</taxon>
        <taxon>Malvales</taxon>
        <taxon>Malvaceae</taxon>
        <taxon>Malvoideae</taxon>
        <taxon>Gossypium</taxon>
    </lineage>
</organism>
<evidence type="ECO:0000313" key="3">
    <source>
        <dbReference type="Proteomes" id="UP000032142"/>
    </source>
</evidence>
<evidence type="ECO:0000313" key="2">
    <source>
        <dbReference type="EMBL" id="KHG22629.1"/>
    </source>
</evidence>
<accession>A0A0B0PDX3</accession>
<keyword evidence="3" id="KW-1185">Reference proteome</keyword>
<dbReference type="Proteomes" id="UP000032142">
    <property type="component" value="Unassembled WGS sequence"/>
</dbReference>